<accession>A0A1R3I3A0</accession>
<proteinExistence type="predicted"/>
<protein>
    <submittedName>
        <fullName evidence="1">Uncharacterized protein</fullName>
    </submittedName>
</protein>
<gene>
    <name evidence="1" type="ORF">COLO4_25360</name>
</gene>
<name>A0A1R3I3A0_9ROSI</name>
<evidence type="ECO:0000313" key="1">
    <source>
        <dbReference type="EMBL" id="OMO77067.1"/>
    </source>
</evidence>
<keyword evidence="2" id="KW-1185">Reference proteome</keyword>
<comment type="caution">
    <text evidence="1">The sequence shown here is derived from an EMBL/GenBank/DDBJ whole genome shotgun (WGS) entry which is preliminary data.</text>
</comment>
<dbReference type="AlphaFoldDB" id="A0A1R3I3A0"/>
<sequence>MAVPPSRTFKPPSLTFKLSKYDHLSSNFAPISFFHRSIALNSWFFSRGKESVEYVGYG</sequence>
<evidence type="ECO:0000313" key="2">
    <source>
        <dbReference type="Proteomes" id="UP000187203"/>
    </source>
</evidence>
<organism evidence="1 2">
    <name type="scientific">Corchorus olitorius</name>
    <dbReference type="NCBI Taxonomy" id="93759"/>
    <lineage>
        <taxon>Eukaryota</taxon>
        <taxon>Viridiplantae</taxon>
        <taxon>Streptophyta</taxon>
        <taxon>Embryophyta</taxon>
        <taxon>Tracheophyta</taxon>
        <taxon>Spermatophyta</taxon>
        <taxon>Magnoliopsida</taxon>
        <taxon>eudicotyledons</taxon>
        <taxon>Gunneridae</taxon>
        <taxon>Pentapetalae</taxon>
        <taxon>rosids</taxon>
        <taxon>malvids</taxon>
        <taxon>Malvales</taxon>
        <taxon>Malvaceae</taxon>
        <taxon>Grewioideae</taxon>
        <taxon>Apeibeae</taxon>
        <taxon>Corchorus</taxon>
    </lineage>
</organism>
<dbReference type="EMBL" id="AWUE01019010">
    <property type="protein sequence ID" value="OMO77067.1"/>
    <property type="molecule type" value="Genomic_DNA"/>
</dbReference>
<reference evidence="2" key="1">
    <citation type="submission" date="2013-09" db="EMBL/GenBank/DDBJ databases">
        <title>Corchorus olitorius genome sequencing.</title>
        <authorList>
            <person name="Alam M."/>
            <person name="Haque M.S."/>
            <person name="Islam M.S."/>
            <person name="Emdad E.M."/>
            <person name="Islam M.M."/>
            <person name="Ahmed B."/>
            <person name="Halim A."/>
            <person name="Hossen Q.M.M."/>
            <person name="Hossain M.Z."/>
            <person name="Ahmed R."/>
            <person name="Khan M.M."/>
            <person name="Islam R."/>
            <person name="Rashid M.M."/>
            <person name="Khan S.A."/>
            <person name="Rahman M.S."/>
            <person name="Alam M."/>
            <person name="Yahiya A.S."/>
            <person name="Khan M.S."/>
            <person name="Azam M.S."/>
            <person name="Haque T."/>
            <person name="Lashkar M.Z.H."/>
            <person name="Akhand A.I."/>
            <person name="Morshed G."/>
            <person name="Roy S."/>
            <person name="Uddin K.S."/>
            <person name="Rabeya T."/>
            <person name="Hossain A.S."/>
            <person name="Chowdhury A."/>
            <person name="Snigdha A.R."/>
            <person name="Mortoza M.S."/>
            <person name="Matin S.A."/>
            <person name="Hoque S.M.E."/>
            <person name="Islam M.K."/>
            <person name="Roy D.K."/>
            <person name="Haider R."/>
            <person name="Moosa M.M."/>
            <person name="Elias S.M."/>
            <person name="Hasan A.M."/>
            <person name="Jahan S."/>
            <person name="Shafiuddin M."/>
            <person name="Mahmood N."/>
            <person name="Shommy N.S."/>
        </authorList>
    </citation>
    <scope>NUCLEOTIDE SEQUENCE [LARGE SCALE GENOMIC DNA]</scope>
    <source>
        <strain evidence="2">cv. O-4</strain>
    </source>
</reference>
<dbReference type="Proteomes" id="UP000187203">
    <property type="component" value="Unassembled WGS sequence"/>
</dbReference>